<dbReference type="Proteomes" id="UP000320762">
    <property type="component" value="Unassembled WGS sequence"/>
</dbReference>
<keyword evidence="2" id="KW-1133">Transmembrane helix</keyword>
<feature type="transmembrane region" description="Helical" evidence="2">
    <location>
        <begin position="40"/>
        <end position="63"/>
    </location>
</feature>
<feature type="compositionally biased region" description="Low complexity" evidence="1">
    <location>
        <begin position="156"/>
        <end position="174"/>
    </location>
</feature>
<keyword evidence="2" id="KW-0472">Membrane</keyword>
<accession>A0A550C7S5</accession>
<keyword evidence="4" id="KW-1185">Reference proteome</keyword>
<dbReference type="EMBL" id="VDMD01000020">
    <property type="protein sequence ID" value="TRM60837.1"/>
    <property type="molecule type" value="Genomic_DNA"/>
</dbReference>
<evidence type="ECO:0000256" key="1">
    <source>
        <dbReference type="SAM" id="MobiDB-lite"/>
    </source>
</evidence>
<evidence type="ECO:0000313" key="3">
    <source>
        <dbReference type="EMBL" id="TRM60837.1"/>
    </source>
</evidence>
<protein>
    <submittedName>
        <fullName evidence="3">Uncharacterized protein</fullName>
    </submittedName>
</protein>
<sequence length="208" mass="21597">MKFPDPTTSIGQMSGAYLRSGIELDTTCCARRIGGSLRKLLFRLFVLAPVMVFPNALLLYYLLHLLLVFVLDLFVGLLFVLSGSHASSISHPLSPRSRILDVLKSGTTGVCDQNAFSGIAFSGIAFSASKVKAAEDRATSTSASGTASTFAATTSKSSTATAYTPSTSTAGPSTVVMPSSSTCSLTPAGPSKTPVRSHAPTPAAARRT</sequence>
<keyword evidence="2" id="KW-0812">Transmembrane</keyword>
<comment type="caution">
    <text evidence="3">The sequence shown here is derived from an EMBL/GenBank/DDBJ whole genome shotgun (WGS) entry which is preliminary data.</text>
</comment>
<proteinExistence type="predicted"/>
<organism evidence="3 4">
    <name type="scientific">Schizophyllum amplum</name>
    <dbReference type="NCBI Taxonomy" id="97359"/>
    <lineage>
        <taxon>Eukaryota</taxon>
        <taxon>Fungi</taxon>
        <taxon>Dikarya</taxon>
        <taxon>Basidiomycota</taxon>
        <taxon>Agaricomycotina</taxon>
        <taxon>Agaricomycetes</taxon>
        <taxon>Agaricomycetidae</taxon>
        <taxon>Agaricales</taxon>
        <taxon>Schizophyllaceae</taxon>
        <taxon>Schizophyllum</taxon>
    </lineage>
</organism>
<evidence type="ECO:0000313" key="4">
    <source>
        <dbReference type="Proteomes" id="UP000320762"/>
    </source>
</evidence>
<dbReference type="OrthoDB" id="425602at2759"/>
<dbReference type="AlphaFoldDB" id="A0A550C7S5"/>
<gene>
    <name evidence="3" type="ORF">BD626DRAFT_122711</name>
</gene>
<feature type="transmembrane region" description="Helical" evidence="2">
    <location>
        <begin position="69"/>
        <end position="89"/>
    </location>
</feature>
<name>A0A550C7S5_9AGAR</name>
<reference evidence="3 4" key="1">
    <citation type="journal article" date="2019" name="New Phytol.">
        <title>Comparative genomics reveals unique wood-decay strategies and fruiting body development in the Schizophyllaceae.</title>
        <authorList>
            <person name="Almasi E."/>
            <person name="Sahu N."/>
            <person name="Krizsan K."/>
            <person name="Balint B."/>
            <person name="Kovacs G.M."/>
            <person name="Kiss B."/>
            <person name="Cseklye J."/>
            <person name="Drula E."/>
            <person name="Henrissat B."/>
            <person name="Nagy I."/>
            <person name="Chovatia M."/>
            <person name="Adam C."/>
            <person name="LaButti K."/>
            <person name="Lipzen A."/>
            <person name="Riley R."/>
            <person name="Grigoriev I.V."/>
            <person name="Nagy L.G."/>
        </authorList>
    </citation>
    <scope>NUCLEOTIDE SEQUENCE [LARGE SCALE GENOMIC DNA]</scope>
    <source>
        <strain evidence="3 4">NL-1724</strain>
    </source>
</reference>
<feature type="region of interest" description="Disordered" evidence="1">
    <location>
        <begin position="156"/>
        <end position="208"/>
    </location>
</feature>
<feature type="compositionally biased region" description="Polar residues" evidence="1">
    <location>
        <begin position="176"/>
        <end position="185"/>
    </location>
</feature>
<evidence type="ECO:0000256" key="2">
    <source>
        <dbReference type="SAM" id="Phobius"/>
    </source>
</evidence>